<dbReference type="Gene3D" id="2.120.10.80">
    <property type="entry name" value="Kelch-type beta propeller"/>
    <property type="match status" value="1"/>
</dbReference>
<keyword evidence="1" id="KW-0175">Coiled coil</keyword>
<keyword evidence="3" id="KW-1185">Reference proteome</keyword>
<dbReference type="SUPFAM" id="SSF117281">
    <property type="entry name" value="Kelch motif"/>
    <property type="match status" value="1"/>
</dbReference>
<dbReference type="Proteomes" id="UP001162131">
    <property type="component" value="Unassembled WGS sequence"/>
</dbReference>
<evidence type="ECO:0000313" key="2">
    <source>
        <dbReference type="EMBL" id="CAG9322090.1"/>
    </source>
</evidence>
<sequence length="444" mass="51946">MKLINKKFDEILNKFEYIERNYSNLYNNAIQSDEISVSEVINEIENNIENQSNDLEDIITNFASKLNLEDKNIEKQLENQQQEFQCFINKLIRKCNGIFQGFLIKDNINYADNDQCFIIEQNIDQLYTQLRNLQNYSENLKQENKHLKEENESLKLKIEDSENNYNCNTADTCRKRVKTSDRWTPNSSVFDSDSIYHFTNNSKFLNKLNINLGETNIIELNVPEKLSYSTAYCLLPDDKIFCYGNYREDGRYSGIAFIINKDYSVDILEAFAPCAHSGCAYFNGYVFVFGGKNSHGDLNIAAKYSLKDRIWERLRNLPVPSHGCSVAHFNKDFYISGINHTTIYAYNLENNAYAERDIKFQVGVPRIICCFTFVITICDSNNNRYISRDGRNWKDKKVSGFPNIIPSSYKIRYKELLYFCCENSYYKYNPKAKDKIKQIAKLIY</sequence>
<organism evidence="2 3">
    <name type="scientific">Blepharisma stoltei</name>
    <dbReference type="NCBI Taxonomy" id="1481888"/>
    <lineage>
        <taxon>Eukaryota</taxon>
        <taxon>Sar</taxon>
        <taxon>Alveolata</taxon>
        <taxon>Ciliophora</taxon>
        <taxon>Postciliodesmatophora</taxon>
        <taxon>Heterotrichea</taxon>
        <taxon>Heterotrichida</taxon>
        <taxon>Blepharismidae</taxon>
        <taxon>Blepharisma</taxon>
    </lineage>
</organism>
<accession>A0AAU9J815</accession>
<dbReference type="AlphaFoldDB" id="A0AAU9J815"/>
<dbReference type="InterPro" id="IPR015915">
    <property type="entry name" value="Kelch-typ_b-propeller"/>
</dbReference>
<feature type="coiled-coil region" evidence="1">
    <location>
        <begin position="123"/>
        <end position="164"/>
    </location>
</feature>
<dbReference type="EMBL" id="CAJZBQ010000030">
    <property type="protein sequence ID" value="CAG9322090.1"/>
    <property type="molecule type" value="Genomic_DNA"/>
</dbReference>
<comment type="caution">
    <text evidence="2">The sequence shown here is derived from an EMBL/GenBank/DDBJ whole genome shotgun (WGS) entry which is preliminary data.</text>
</comment>
<evidence type="ECO:0000313" key="3">
    <source>
        <dbReference type="Proteomes" id="UP001162131"/>
    </source>
</evidence>
<protein>
    <submittedName>
        <fullName evidence="2">Uncharacterized protein</fullName>
    </submittedName>
</protein>
<gene>
    <name evidence="2" type="ORF">BSTOLATCC_MIC30471</name>
</gene>
<dbReference type="InterPro" id="IPR006652">
    <property type="entry name" value="Kelch_1"/>
</dbReference>
<name>A0AAU9J815_9CILI</name>
<proteinExistence type="predicted"/>
<reference evidence="2" key="1">
    <citation type="submission" date="2021-09" db="EMBL/GenBank/DDBJ databases">
        <authorList>
            <consortium name="AG Swart"/>
            <person name="Singh M."/>
            <person name="Singh A."/>
            <person name="Seah K."/>
            <person name="Emmerich C."/>
        </authorList>
    </citation>
    <scope>NUCLEOTIDE SEQUENCE</scope>
    <source>
        <strain evidence="2">ATCC30299</strain>
    </source>
</reference>
<dbReference type="Pfam" id="PF01344">
    <property type="entry name" value="Kelch_1"/>
    <property type="match status" value="1"/>
</dbReference>
<feature type="coiled-coil region" evidence="1">
    <location>
        <begin position="41"/>
        <end position="83"/>
    </location>
</feature>
<evidence type="ECO:0000256" key="1">
    <source>
        <dbReference type="SAM" id="Coils"/>
    </source>
</evidence>